<dbReference type="PROSITE" id="PS00012">
    <property type="entry name" value="PHOSPHOPANTETHEINE"/>
    <property type="match status" value="1"/>
</dbReference>
<evidence type="ECO:0000256" key="4">
    <source>
        <dbReference type="ARBA" id="ARBA00022448"/>
    </source>
</evidence>
<organism evidence="18 19">
    <name type="scientific">Chara braunii</name>
    <name type="common">Braun's stonewort</name>
    <dbReference type="NCBI Taxonomy" id="69332"/>
    <lineage>
        <taxon>Eukaryota</taxon>
        <taxon>Viridiplantae</taxon>
        <taxon>Streptophyta</taxon>
        <taxon>Charophyceae</taxon>
        <taxon>Charales</taxon>
        <taxon>Characeae</taxon>
        <taxon>Chara</taxon>
    </lineage>
</organism>
<evidence type="ECO:0000256" key="12">
    <source>
        <dbReference type="ARBA" id="ARBA00023128"/>
    </source>
</evidence>
<evidence type="ECO:0000256" key="9">
    <source>
        <dbReference type="ARBA" id="ARBA00022946"/>
    </source>
</evidence>
<comment type="function">
    <text evidence="14">Carrier of the growing fatty acid chain in fatty acid biosynthesis. May be involved in the synthesis of short and medium chain fatty acids. Accessory and non-catalytic subunit of the mitochondrial membrane respiratory chain NADH dehydrogenase (Complex I), which functions in the transfer of electrons from NADH to the respiratory chain.</text>
</comment>
<comment type="similarity">
    <text evidence="3">Belongs to the acyl carrier protein (ACP) family.</text>
</comment>
<evidence type="ECO:0000256" key="3">
    <source>
        <dbReference type="ARBA" id="ARBA00010930"/>
    </source>
</evidence>
<keyword evidence="4" id="KW-0813">Transport</keyword>
<protein>
    <recommendedName>
        <fullName evidence="16">Acyl carrier protein</fullName>
    </recommendedName>
</protein>
<dbReference type="Pfam" id="PF00550">
    <property type="entry name" value="PP-binding"/>
    <property type="match status" value="1"/>
</dbReference>
<dbReference type="GO" id="GO:0000035">
    <property type="term" value="F:acyl binding"/>
    <property type="evidence" value="ECO:0007669"/>
    <property type="project" value="TreeGrafter"/>
</dbReference>
<dbReference type="AlphaFoldDB" id="A0A388K529"/>
<evidence type="ECO:0000256" key="8">
    <source>
        <dbReference type="ARBA" id="ARBA00022832"/>
    </source>
</evidence>
<feature type="domain" description="Carrier" evidence="17">
    <location>
        <begin position="67"/>
        <end position="142"/>
    </location>
</feature>
<dbReference type="NCBIfam" id="NF002148">
    <property type="entry name" value="PRK00982.1-2"/>
    <property type="match status" value="1"/>
</dbReference>
<reference evidence="18 19" key="1">
    <citation type="journal article" date="2018" name="Cell">
        <title>The Chara Genome: Secondary Complexity and Implications for Plant Terrestrialization.</title>
        <authorList>
            <person name="Nishiyama T."/>
            <person name="Sakayama H."/>
            <person name="Vries J.D."/>
            <person name="Buschmann H."/>
            <person name="Saint-Marcoux D."/>
            <person name="Ullrich K.K."/>
            <person name="Haas F.B."/>
            <person name="Vanderstraeten L."/>
            <person name="Becker D."/>
            <person name="Lang D."/>
            <person name="Vosolsobe S."/>
            <person name="Rombauts S."/>
            <person name="Wilhelmsson P.K.I."/>
            <person name="Janitza P."/>
            <person name="Kern R."/>
            <person name="Heyl A."/>
            <person name="Rumpler F."/>
            <person name="Villalobos L.I.A.C."/>
            <person name="Clay J.M."/>
            <person name="Skokan R."/>
            <person name="Toyoda A."/>
            <person name="Suzuki Y."/>
            <person name="Kagoshima H."/>
            <person name="Schijlen E."/>
            <person name="Tajeshwar N."/>
            <person name="Catarino B."/>
            <person name="Hetherington A.J."/>
            <person name="Saltykova A."/>
            <person name="Bonnot C."/>
            <person name="Breuninger H."/>
            <person name="Symeonidi A."/>
            <person name="Radhakrishnan G.V."/>
            <person name="Van Nieuwerburgh F."/>
            <person name="Deforce D."/>
            <person name="Chang C."/>
            <person name="Karol K.G."/>
            <person name="Hedrich R."/>
            <person name="Ulvskov P."/>
            <person name="Glockner G."/>
            <person name="Delwiche C.F."/>
            <person name="Petrasek J."/>
            <person name="Van de Peer Y."/>
            <person name="Friml J."/>
            <person name="Beilby M."/>
            <person name="Dolan L."/>
            <person name="Kohara Y."/>
            <person name="Sugano S."/>
            <person name="Fujiyama A."/>
            <person name="Delaux P.-M."/>
            <person name="Quint M."/>
            <person name="TheiBen G."/>
            <person name="Hagemann M."/>
            <person name="Harholt J."/>
            <person name="Dunand C."/>
            <person name="Zachgo S."/>
            <person name="Langdale J."/>
            <person name="Maumus F."/>
            <person name="Straeten D.V.D."/>
            <person name="Gould S.B."/>
            <person name="Rensing S.A."/>
        </authorList>
    </citation>
    <scope>NUCLEOTIDE SEQUENCE [LARGE SCALE GENOMIC DNA]</scope>
    <source>
        <strain evidence="18 19">S276</strain>
    </source>
</reference>
<dbReference type="Proteomes" id="UP000265515">
    <property type="component" value="Unassembled WGS sequence"/>
</dbReference>
<comment type="subunit">
    <text evidence="15">Complex I is composed of at least 49 different subunits.</text>
</comment>
<dbReference type="Gene3D" id="1.10.1200.10">
    <property type="entry name" value="ACP-like"/>
    <property type="match status" value="1"/>
</dbReference>
<dbReference type="InterPro" id="IPR006162">
    <property type="entry name" value="Ppantetheine_attach_site"/>
</dbReference>
<dbReference type="EMBL" id="BFEA01000058">
    <property type="protein sequence ID" value="GBG65145.1"/>
    <property type="molecule type" value="Genomic_DNA"/>
</dbReference>
<keyword evidence="5 16" id="KW-0596">Phosphopantetheine</keyword>
<dbReference type="OrthoDB" id="448946at2759"/>
<dbReference type="HAMAP" id="MF_01217">
    <property type="entry name" value="Acyl_carrier"/>
    <property type="match status" value="1"/>
</dbReference>
<dbReference type="FunFam" id="1.10.1200.10:FF:000003">
    <property type="entry name" value="Acyl carrier protein"/>
    <property type="match status" value="1"/>
</dbReference>
<dbReference type="PROSITE" id="PS50075">
    <property type="entry name" value="CARRIER"/>
    <property type="match status" value="1"/>
</dbReference>
<keyword evidence="7" id="KW-0597">Phosphoprotein</keyword>
<dbReference type="GO" id="GO:0000036">
    <property type="term" value="F:acyl carrier activity"/>
    <property type="evidence" value="ECO:0007669"/>
    <property type="project" value="TreeGrafter"/>
</dbReference>
<dbReference type="NCBIfam" id="TIGR00517">
    <property type="entry name" value="acyl_carrier"/>
    <property type="match status" value="1"/>
</dbReference>
<dbReference type="PANTHER" id="PTHR20863:SF28">
    <property type="entry name" value="ACYL CARRIER PROTEIN, MITOCHONDRIAL"/>
    <property type="match status" value="1"/>
</dbReference>
<evidence type="ECO:0000256" key="6">
    <source>
        <dbReference type="ARBA" id="ARBA00022516"/>
    </source>
</evidence>
<keyword evidence="8" id="KW-0276">Fatty acid metabolism</keyword>
<evidence type="ECO:0000256" key="5">
    <source>
        <dbReference type="ARBA" id="ARBA00022450"/>
    </source>
</evidence>
<dbReference type="InterPro" id="IPR003231">
    <property type="entry name" value="ACP"/>
</dbReference>
<comment type="subcellular location">
    <subcellularLocation>
        <location evidence="1">Mitochondrion</location>
    </subcellularLocation>
</comment>
<keyword evidence="13 16" id="KW-0275">Fatty acid biosynthesis</keyword>
<dbReference type="PANTHER" id="PTHR20863">
    <property type="entry name" value="ACYL CARRIER PROTEIN"/>
    <property type="match status" value="1"/>
</dbReference>
<evidence type="ECO:0000256" key="10">
    <source>
        <dbReference type="ARBA" id="ARBA00022982"/>
    </source>
</evidence>
<gene>
    <name evidence="18" type="ORF">CBR_g49507</name>
</gene>
<keyword evidence="11" id="KW-0443">Lipid metabolism</keyword>
<dbReference type="SUPFAM" id="SSF47336">
    <property type="entry name" value="ACP-like"/>
    <property type="match status" value="1"/>
</dbReference>
<dbReference type="STRING" id="69332.A0A388K529"/>
<dbReference type="InterPro" id="IPR009081">
    <property type="entry name" value="PP-bd_ACP"/>
</dbReference>
<evidence type="ECO:0000256" key="1">
    <source>
        <dbReference type="ARBA" id="ARBA00004173"/>
    </source>
</evidence>
<evidence type="ECO:0000256" key="14">
    <source>
        <dbReference type="ARBA" id="ARBA00057783"/>
    </source>
</evidence>
<keyword evidence="10" id="KW-0249">Electron transport</keyword>
<accession>A0A388K529</accession>
<dbReference type="InterPro" id="IPR036736">
    <property type="entry name" value="ACP-like_sf"/>
</dbReference>
<dbReference type="Gramene" id="GBG65145">
    <property type="protein sequence ID" value="GBG65145"/>
    <property type="gene ID" value="CBR_g49507"/>
</dbReference>
<proteinExistence type="inferred from homology"/>
<keyword evidence="19" id="KW-1185">Reference proteome</keyword>
<evidence type="ECO:0000256" key="7">
    <source>
        <dbReference type="ARBA" id="ARBA00022553"/>
    </source>
</evidence>
<evidence type="ECO:0000256" key="13">
    <source>
        <dbReference type="ARBA" id="ARBA00023160"/>
    </source>
</evidence>
<dbReference type="GO" id="GO:0005739">
    <property type="term" value="C:mitochondrion"/>
    <property type="evidence" value="ECO:0007669"/>
    <property type="project" value="UniProtKB-SubCell"/>
</dbReference>
<evidence type="ECO:0000256" key="15">
    <source>
        <dbReference type="ARBA" id="ARBA00063067"/>
    </source>
</evidence>
<name>A0A388K529_CHABU</name>
<evidence type="ECO:0000313" key="19">
    <source>
        <dbReference type="Proteomes" id="UP000265515"/>
    </source>
</evidence>
<keyword evidence="6 16" id="KW-0444">Lipid biosynthesis</keyword>
<comment type="caution">
    <text evidence="18">The sequence shown here is derived from an EMBL/GenBank/DDBJ whole genome shotgun (WGS) entry which is preliminary data.</text>
</comment>
<evidence type="ECO:0000256" key="16">
    <source>
        <dbReference type="RuleBase" id="RU000722"/>
    </source>
</evidence>
<evidence type="ECO:0000313" key="18">
    <source>
        <dbReference type="EMBL" id="GBG65145.1"/>
    </source>
</evidence>
<evidence type="ECO:0000256" key="11">
    <source>
        <dbReference type="ARBA" id="ARBA00023098"/>
    </source>
</evidence>
<evidence type="ECO:0000256" key="2">
    <source>
        <dbReference type="ARBA" id="ARBA00005194"/>
    </source>
</evidence>
<comment type="pathway">
    <text evidence="2">Lipid metabolism; fatty acid biosynthesis.</text>
</comment>
<keyword evidence="12" id="KW-0496">Mitochondrion</keyword>
<evidence type="ECO:0000259" key="17">
    <source>
        <dbReference type="PROSITE" id="PS50075"/>
    </source>
</evidence>
<keyword evidence="9" id="KW-0809">Transit peptide</keyword>
<sequence length="221" mass="23820">MQSAVRSALAGARGAILRHVAVRDVSATSAAAVPTAACAAVLISPTLSLRRFFGGEHAAKGSYLDKEEVTDRVLSVVRKFDKAKKDKISPEAHFISDLGLDSLDTVEVVMAFEEEFGFEIPDKEADKLLSCRDAIEYIASNPCANALCMVDSQQQIWPRRCNLAMGMDHCDGDGFWSWGDGLQTAMDSAEGDECGDGDGMLGVVMVMPMEMDSGNGDGFWR</sequence>